<name>A0A9N9ZMY7_9HYPO</name>
<dbReference type="PANTHER" id="PTHR46910">
    <property type="entry name" value="TRANSCRIPTION FACTOR PDR1"/>
    <property type="match status" value="1"/>
</dbReference>
<dbReference type="CDD" id="cd12148">
    <property type="entry name" value="fungal_TF_MHR"/>
    <property type="match status" value="1"/>
</dbReference>
<reference evidence="5" key="1">
    <citation type="submission" date="2019-06" db="EMBL/GenBank/DDBJ databases">
        <authorList>
            <person name="Broberg M."/>
        </authorList>
    </citation>
    <scope>NUCLEOTIDE SEQUENCE [LARGE SCALE GENOMIC DNA]</scope>
</reference>
<dbReference type="GO" id="GO:0008270">
    <property type="term" value="F:zinc ion binding"/>
    <property type="evidence" value="ECO:0007669"/>
    <property type="project" value="InterPro"/>
</dbReference>
<feature type="domain" description="Xylanolytic transcriptional activator regulatory" evidence="3">
    <location>
        <begin position="313"/>
        <end position="387"/>
    </location>
</feature>
<dbReference type="SMART" id="SM00906">
    <property type="entry name" value="Fungal_trans"/>
    <property type="match status" value="1"/>
</dbReference>
<dbReference type="Pfam" id="PF04082">
    <property type="entry name" value="Fungal_trans"/>
    <property type="match status" value="1"/>
</dbReference>
<comment type="caution">
    <text evidence="4">The sequence shown here is derived from an EMBL/GenBank/DDBJ whole genome shotgun (WGS) entry which is preliminary data.</text>
</comment>
<dbReference type="InterPro" id="IPR050987">
    <property type="entry name" value="AtrR-like"/>
</dbReference>
<accession>A0A9N9ZMY7</accession>
<dbReference type="GO" id="GO:0006351">
    <property type="term" value="P:DNA-templated transcription"/>
    <property type="evidence" value="ECO:0007669"/>
    <property type="project" value="InterPro"/>
</dbReference>
<evidence type="ECO:0000313" key="5">
    <source>
        <dbReference type="Proteomes" id="UP000775872"/>
    </source>
</evidence>
<proteinExistence type="predicted"/>
<protein>
    <recommendedName>
        <fullName evidence="3">Xylanolytic transcriptional activator regulatory domain-containing protein</fullName>
    </recommendedName>
</protein>
<dbReference type="GO" id="GO:0003700">
    <property type="term" value="F:DNA-binding transcription factor activity"/>
    <property type="evidence" value="ECO:0007669"/>
    <property type="project" value="InterPro"/>
</dbReference>
<keyword evidence="1" id="KW-0539">Nucleus</keyword>
<sequence length="685" mass="76976">MDDAQHGGSDQASPGLTHPASGASKANNSVRKTRGKYTSRACLSQGEIGQHDAPDALEVDPIQQIESTVQPPLQSVQPSNQVPPDLDARMRQMENALQTLIQIIPRGTERPSMEFQRTDEDGGFQGDTTFNAPVDAFNARLASLREQLGYSDTSSPSRRSDNELTLNSASTVTGASDELIDNIRFGSRTLPFPSAPEYARYLNLFFNDINPCHPCINEPEFTSKCQKLKSTRAVDPQDACLLAINYIIFACADILTELSPVQQTRSVPGWRWYLIAEDLMNKRKLTGRGDLSLIQYLVYETFYLIHADMPNAAYNASGLACRLCFQFGLHQQRLWGSSCTPFSKHVRQRLFWTLYFVDRRTALSCGRPYGIRDTDVDVEEPAWIDDKALFPDKPIPDADPDHTFNIFLSGLTAFSRFAGEIWDQVFSVTSADDPHLGEKVAVLDARIRYWTDTVFHTLPLVPPHGHPTQRHRWQETLIRTRMSHLRLLLRRRTMVSLSYTMTDGKICGEVAMEIVGDILPHGAEARKPSCSRFHMAFSLGGAILILATLLCRDLSTVSLQEYRTAYMKSFSSGLALLRDISVHLHTARRILEDLRGIIEVVEHLIREEDGNPTQFEDISNVVPPNLEDLFPYGDINTSFQPDLDMFDMQTRPQELGNNDVAYIDGDVSMGLWGPWNNEGYGVPWV</sequence>
<keyword evidence="5" id="KW-1185">Reference proteome</keyword>
<dbReference type="EMBL" id="CABFOC020000082">
    <property type="protein sequence ID" value="CAH0058376.1"/>
    <property type="molecule type" value="Genomic_DNA"/>
</dbReference>
<evidence type="ECO:0000256" key="2">
    <source>
        <dbReference type="SAM" id="MobiDB-lite"/>
    </source>
</evidence>
<evidence type="ECO:0000256" key="1">
    <source>
        <dbReference type="ARBA" id="ARBA00023242"/>
    </source>
</evidence>
<dbReference type="GO" id="GO:0003677">
    <property type="term" value="F:DNA binding"/>
    <property type="evidence" value="ECO:0007669"/>
    <property type="project" value="InterPro"/>
</dbReference>
<organism evidence="4 5">
    <name type="scientific">Clonostachys solani</name>
    <dbReference type="NCBI Taxonomy" id="160281"/>
    <lineage>
        <taxon>Eukaryota</taxon>
        <taxon>Fungi</taxon>
        <taxon>Dikarya</taxon>
        <taxon>Ascomycota</taxon>
        <taxon>Pezizomycotina</taxon>
        <taxon>Sordariomycetes</taxon>
        <taxon>Hypocreomycetidae</taxon>
        <taxon>Hypocreales</taxon>
        <taxon>Bionectriaceae</taxon>
        <taxon>Clonostachys</taxon>
    </lineage>
</organism>
<feature type="region of interest" description="Disordered" evidence="2">
    <location>
        <begin position="1"/>
        <end position="55"/>
    </location>
</feature>
<reference evidence="4 5" key="2">
    <citation type="submission" date="2021-10" db="EMBL/GenBank/DDBJ databases">
        <authorList>
            <person name="Piombo E."/>
        </authorList>
    </citation>
    <scope>NUCLEOTIDE SEQUENCE [LARGE SCALE GENOMIC DNA]</scope>
</reference>
<dbReference type="Proteomes" id="UP000775872">
    <property type="component" value="Unassembled WGS sequence"/>
</dbReference>
<evidence type="ECO:0000259" key="3">
    <source>
        <dbReference type="SMART" id="SM00906"/>
    </source>
</evidence>
<dbReference type="PANTHER" id="PTHR46910:SF1">
    <property type="entry name" value="MISCELLANEOUS ZN(II)2CYS6 TRANSCRIPTION FACTOR (EUROFUNG)-RELATED"/>
    <property type="match status" value="1"/>
</dbReference>
<dbReference type="InterPro" id="IPR007219">
    <property type="entry name" value="XnlR_reg_dom"/>
</dbReference>
<dbReference type="OrthoDB" id="3266505at2759"/>
<evidence type="ECO:0000313" key="4">
    <source>
        <dbReference type="EMBL" id="CAH0058376.1"/>
    </source>
</evidence>
<dbReference type="AlphaFoldDB" id="A0A9N9ZMY7"/>
<gene>
    <name evidence="4" type="ORF">CSOL1703_00008858</name>
</gene>